<keyword evidence="9" id="KW-0969">Cilium</keyword>
<comment type="function">
    <text evidence="1 8">Assembles around the rod to form the L-ring and probably protects the motor/basal body from shearing forces during rotation.</text>
</comment>
<feature type="signal peptide" evidence="8">
    <location>
        <begin position="1"/>
        <end position="25"/>
    </location>
</feature>
<evidence type="ECO:0000313" key="9">
    <source>
        <dbReference type="EMBL" id="PDT45605.1"/>
    </source>
</evidence>
<dbReference type="PANTHER" id="PTHR30381">
    <property type="entry name" value="FLAGELLAR P-RING PERIPLASMIC PROTEIN FLGI"/>
    <property type="match status" value="1"/>
</dbReference>
<sequence length="371" mass="38316" precursor="true">MTMRVCKWLLTFALLFAAALTPAHAASRIKDVASLQAGRDNQLIGYGLVVGLQGTGDSLRSSPFTDQSIRAMLQNLGISTQGGESRTRNVAAVLVTATLPPFASPGSRVDVTVGSLGDATSLRGGTLVMTSLSGADGQIYAVAQGSIVVTGFSAQGDAASLSQGVTTAGRVPNGAIIERELPSKFKDGFNLVLQLRNPDFSTAVGMAAAINKFASAQFGGRIAEALDSQSVLVQKPKMADLARLMADIENLVVETDVPARVVVNERTGTIVIGQDVRVNEVAVSYGTLTVQVTETPTVVQPAPFSRGETAVEPNTTIEAQSDGGTVAILNGSSLRSLVAGLNSIGVKPDGIIAILQSIKTAGALQAELVLQ</sequence>
<dbReference type="GO" id="GO:0030288">
    <property type="term" value="C:outer membrane-bounded periplasmic space"/>
    <property type="evidence" value="ECO:0007669"/>
    <property type="project" value="InterPro"/>
</dbReference>
<evidence type="ECO:0000256" key="6">
    <source>
        <dbReference type="ARBA" id="ARBA00023143"/>
    </source>
</evidence>
<keyword evidence="9" id="KW-0282">Flagellum</keyword>
<dbReference type="Pfam" id="PF02119">
    <property type="entry name" value="FlgI"/>
    <property type="match status" value="1"/>
</dbReference>
<keyword evidence="9" id="KW-0966">Cell projection</keyword>
<protein>
    <recommendedName>
        <fullName evidence="3 8">Flagellar P-ring protein</fullName>
    </recommendedName>
    <alternativeName>
        <fullName evidence="7 8">Basal body P-ring protein</fullName>
    </alternativeName>
</protein>
<keyword evidence="4 8" id="KW-0732">Signal</keyword>
<dbReference type="GO" id="GO:0009428">
    <property type="term" value="C:bacterial-type flagellum basal body, distal rod, P ring"/>
    <property type="evidence" value="ECO:0007669"/>
    <property type="project" value="InterPro"/>
</dbReference>
<organism evidence="9 10">
    <name type="scientific">Rhizobium fredii</name>
    <name type="common">Sinorhizobium fredii</name>
    <dbReference type="NCBI Taxonomy" id="380"/>
    <lineage>
        <taxon>Bacteria</taxon>
        <taxon>Pseudomonadati</taxon>
        <taxon>Pseudomonadota</taxon>
        <taxon>Alphaproteobacteria</taxon>
        <taxon>Hyphomicrobiales</taxon>
        <taxon>Rhizobiaceae</taxon>
        <taxon>Sinorhizobium/Ensifer group</taxon>
        <taxon>Sinorhizobium</taxon>
    </lineage>
</organism>
<name>A0A2A6LT88_RHIFR</name>
<accession>A0A2A6LT88</accession>
<proteinExistence type="inferred from homology"/>
<evidence type="ECO:0000256" key="7">
    <source>
        <dbReference type="ARBA" id="ARBA00032344"/>
    </source>
</evidence>
<evidence type="ECO:0000256" key="1">
    <source>
        <dbReference type="ARBA" id="ARBA00002591"/>
    </source>
</evidence>
<comment type="similarity">
    <text evidence="8">Belongs to the FlgI family.</text>
</comment>
<keyword evidence="6 8" id="KW-0975">Bacterial flagellum</keyword>
<evidence type="ECO:0000256" key="8">
    <source>
        <dbReference type="HAMAP-Rule" id="MF_00416"/>
    </source>
</evidence>
<dbReference type="EMBL" id="NWTC01000020">
    <property type="protein sequence ID" value="PDT45605.1"/>
    <property type="molecule type" value="Genomic_DNA"/>
</dbReference>
<comment type="caution">
    <text evidence="9">The sequence shown here is derived from an EMBL/GenBank/DDBJ whole genome shotgun (WGS) entry which is preliminary data.</text>
</comment>
<feature type="chain" id="PRO_5013415973" description="Flagellar P-ring protein" evidence="8">
    <location>
        <begin position="26"/>
        <end position="371"/>
    </location>
</feature>
<dbReference type="RefSeq" id="WP_037431872.1">
    <property type="nucleotide sequence ID" value="NZ_NWTC01000020.1"/>
</dbReference>
<dbReference type="NCBIfam" id="NF003676">
    <property type="entry name" value="PRK05303.1"/>
    <property type="match status" value="1"/>
</dbReference>
<comment type="subcellular location">
    <subcellularLocation>
        <location evidence="2 8">Bacterial flagellum basal body</location>
    </subcellularLocation>
</comment>
<evidence type="ECO:0000256" key="2">
    <source>
        <dbReference type="ARBA" id="ARBA00004117"/>
    </source>
</evidence>
<evidence type="ECO:0000313" key="10">
    <source>
        <dbReference type="Proteomes" id="UP000220353"/>
    </source>
</evidence>
<evidence type="ECO:0000256" key="5">
    <source>
        <dbReference type="ARBA" id="ARBA00022764"/>
    </source>
</evidence>
<dbReference type="GO" id="GO:0005198">
    <property type="term" value="F:structural molecule activity"/>
    <property type="evidence" value="ECO:0007669"/>
    <property type="project" value="InterPro"/>
</dbReference>
<dbReference type="PANTHER" id="PTHR30381:SF0">
    <property type="entry name" value="FLAGELLAR P-RING PROTEIN"/>
    <property type="match status" value="1"/>
</dbReference>
<comment type="subunit">
    <text evidence="8">The basal body constitutes a major portion of the flagellar organelle and consists of four rings (L,P,S, and M) mounted on a central rod.</text>
</comment>
<reference evidence="9 10" key="1">
    <citation type="submission" date="2017-09" db="EMBL/GenBank/DDBJ databases">
        <title>Comparative genomics of rhizobia isolated from Phaseolus vulgaris in China.</title>
        <authorList>
            <person name="Tong W."/>
        </authorList>
    </citation>
    <scope>NUCLEOTIDE SEQUENCE [LARGE SCALE GENOMIC DNA]</scope>
    <source>
        <strain evidence="9 10">PCH1</strain>
    </source>
</reference>
<dbReference type="AlphaFoldDB" id="A0A2A6LT88"/>
<gene>
    <name evidence="8" type="primary">flgI</name>
    <name evidence="9" type="ORF">CO661_23075</name>
</gene>
<dbReference type="PRINTS" id="PR01010">
    <property type="entry name" value="FLGPRINGFLGI"/>
</dbReference>
<dbReference type="GO" id="GO:0071973">
    <property type="term" value="P:bacterial-type flagellum-dependent cell motility"/>
    <property type="evidence" value="ECO:0007669"/>
    <property type="project" value="InterPro"/>
</dbReference>
<evidence type="ECO:0000256" key="3">
    <source>
        <dbReference type="ARBA" id="ARBA00019515"/>
    </source>
</evidence>
<dbReference type="HAMAP" id="MF_00416">
    <property type="entry name" value="FlgI"/>
    <property type="match status" value="1"/>
</dbReference>
<keyword evidence="5" id="KW-0574">Periplasm</keyword>
<evidence type="ECO:0000256" key="4">
    <source>
        <dbReference type="ARBA" id="ARBA00022729"/>
    </source>
</evidence>
<dbReference type="Proteomes" id="UP000220353">
    <property type="component" value="Unassembled WGS sequence"/>
</dbReference>
<dbReference type="InterPro" id="IPR001782">
    <property type="entry name" value="Flag_FlgI"/>
</dbReference>